<dbReference type="CDD" id="cd13858">
    <property type="entry name" value="CuRO_1_tcLCC2_insect_like"/>
    <property type="match status" value="1"/>
</dbReference>
<evidence type="ECO:0000256" key="4">
    <source>
        <dbReference type="ARBA" id="ARBA00023008"/>
    </source>
</evidence>
<feature type="transmembrane region" description="Helical" evidence="5">
    <location>
        <begin position="659"/>
        <end position="679"/>
    </location>
</feature>
<evidence type="ECO:0000259" key="9">
    <source>
        <dbReference type="Pfam" id="PF07732"/>
    </source>
</evidence>
<dbReference type="Proteomes" id="UP000014760">
    <property type="component" value="Unassembled WGS sequence"/>
</dbReference>
<gene>
    <name evidence="10" type="ORF">CAPTEDRAFT_208606</name>
</gene>
<dbReference type="Pfam" id="PF07731">
    <property type="entry name" value="Cu-oxidase_2"/>
    <property type="match status" value="1"/>
</dbReference>
<evidence type="ECO:0000256" key="2">
    <source>
        <dbReference type="ARBA" id="ARBA00022723"/>
    </source>
</evidence>
<dbReference type="EMBL" id="KB301027">
    <property type="protein sequence ID" value="ELU05995.1"/>
    <property type="molecule type" value="Genomic_DNA"/>
</dbReference>
<feature type="domain" description="Plastocyanin-like" evidence="9">
    <location>
        <begin position="84"/>
        <end position="193"/>
    </location>
</feature>
<keyword evidence="5" id="KW-1133">Transmembrane helix</keyword>
<organism evidence="10">
    <name type="scientific">Capitella teleta</name>
    <name type="common">Polychaete worm</name>
    <dbReference type="NCBI Taxonomy" id="283909"/>
    <lineage>
        <taxon>Eukaryota</taxon>
        <taxon>Metazoa</taxon>
        <taxon>Spiralia</taxon>
        <taxon>Lophotrochozoa</taxon>
        <taxon>Annelida</taxon>
        <taxon>Polychaeta</taxon>
        <taxon>Sedentaria</taxon>
        <taxon>Scolecida</taxon>
        <taxon>Capitellidae</taxon>
        <taxon>Capitella</taxon>
    </lineage>
</organism>
<evidence type="ECO:0008006" key="13">
    <source>
        <dbReference type="Google" id="ProtNLM"/>
    </source>
</evidence>
<dbReference type="InterPro" id="IPR011706">
    <property type="entry name" value="Cu-oxidase_C"/>
</dbReference>
<dbReference type="PANTHER" id="PTHR11709:SF394">
    <property type="entry name" value="FI03373P-RELATED"/>
    <property type="match status" value="1"/>
</dbReference>
<dbReference type="EnsemblMetazoa" id="CapteT208606">
    <property type="protein sequence ID" value="CapteP208606"/>
    <property type="gene ID" value="CapteG208606"/>
</dbReference>
<feature type="signal peptide" evidence="6">
    <location>
        <begin position="1"/>
        <end position="16"/>
    </location>
</feature>
<dbReference type="Pfam" id="PF00394">
    <property type="entry name" value="Cu-oxidase"/>
    <property type="match status" value="1"/>
</dbReference>
<reference evidence="11" key="3">
    <citation type="submission" date="2015-06" db="UniProtKB">
        <authorList>
            <consortium name="EnsemblMetazoa"/>
        </authorList>
    </citation>
    <scope>IDENTIFICATION</scope>
</reference>
<feature type="chain" id="PRO_5008788066" description="Plastocyanin-like domain-containing protein" evidence="6">
    <location>
        <begin position="17"/>
        <end position="713"/>
    </location>
</feature>
<evidence type="ECO:0000256" key="1">
    <source>
        <dbReference type="ARBA" id="ARBA00010609"/>
    </source>
</evidence>
<dbReference type="SUPFAM" id="SSF49503">
    <property type="entry name" value="Cupredoxins"/>
    <property type="match status" value="3"/>
</dbReference>
<dbReference type="EMBL" id="AMQN01007621">
    <property type="status" value="NOT_ANNOTATED_CDS"/>
    <property type="molecule type" value="Genomic_DNA"/>
</dbReference>
<dbReference type="PROSITE" id="PS00080">
    <property type="entry name" value="MULTICOPPER_OXIDASE2"/>
    <property type="match status" value="1"/>
</dbReference>
<evidence type="ECO:0000259" key="8">
    <source>
        <dbReference type="Pfam" id="PF07731"/>
    </source>
</evidence>
<reference evidence="10 12" key="2">
    <citation type="journal article" date="2013" name="Nature">
        <title>Insights into bilaterian evolution from three spiralian genomes.</title>
        <authorList>
            <person name="Simakov O."/>
            <person name="Marletaz F."/>
            <person name="Cho S.J."/>
            <person name="Edsinger-Gonzales E."/>
            <person name="Havlak P."/>
            <person name="Hellsten U."/>
            <person name="Kuo D.H."/>
            <person name="Larsson T."/>
            <person name="Lv J."/>
            <person name="Arendt D."/>
            <person name="Savage R."/>
            <person name="Osoegawa K."/>
            <person name="de Jong P."/>
            <person name="Grimwood J."/>
            <person name="Chapman J.A."/>
            <person name="Shapiro H."/>
            <person name="Aerts A."/>
            <person name="Otillar R.P."/>
            <person name="Terry A.Y."/>
            <person name="Boore J.L."/>
            <person name="Grigoriev I.V."/>
            <person name="Lindberg D.R."/>
            <person name="Seaver E.C."/>
            <person name="Weisblat D.A."/>
            <person name="Putnam N.H."/>
            <person name="Rokhsar D.S."/>
        </authorList>
    </citation>
    <scope>NUCLEOTIDE SEQUENCE</scope>
    <source>
        <strain evidence="10 12">I ESC-2004</strain>
    </source>
</reference>
<keyword evidence="3" id="KW-0560">Oxidoreductase</keyword>
<dbReference type="STRING" id="283909.R7UIH6"/>
<dbReference type="InterPro" id="IPR011707">
    <property type="entry name" value="Cu-oxidase-like_N"/>
</dbReference>
<dbReference type="Pfam" id="PF07732">
    <property type="entry name" value="Cu-oxidase_3"/>
    <property type="match status" value="1"/>
</dbReference>
<dbReference type="GO" id="GO:0005507">
    <property type="term" value="F:copper ion binding"/>
    <property type="evidence" value="ECO:0007669"/>
    <property type="project" value="InterPro"/>
</dbReference>
<feature type="domain" description="Plastocyanin-like" evidence="8">
    <location>
        <begin position="493"/>
        <end position="603"/>
    </location>
</feature>
<dbReference type="GO" id="GO:0006826">
    <property type="term" value="P:iron ion transport"/>
    <property type="evidence" value="ECO:0007669"/>
    <property type="project" value="TreeGrafter"/>
</dbReference>
<evidence type="ECO:0000256" key="5">
    <source>
        <dbReference type="SAM" id="Phobius"/>
    </source>
</evidence>
<dbReference type="GO" id="GO:0005886">
    <property type="term" value="C:plasma membrane"/>
    <property type="evidence" value="ECO:0007669"/>
    <property type="project" value="TreeGrafter"/>
</dbReference>
<dbReference type="AlphaFoldDB" id="R7UIH6"/>
<dbReference type="InterPro" id="IPR001117">
    <property type="entry name" value="Cu-oxidase_2nd"/>
</dbReference>
<keyword evidence="6" id="KW-0732">Signal</keyword>
<feature type="domain" description="Plastocyanin-like" evidence="7">
    <location>
        <begin position="202"/>
        <end position="347"/>
    </location>
</feature>
<dbReference type="InterPro" id="IPR045087">
    <property type="entry name" value="Cu-oxidase_fam"/>
</dbReference>
<dbReference type="OrthoDB" id="2121828at2759"/>
<proteinExistence type="inferred from homology"/>
<name>R7UIH6_CAPTE</name>
<sequence length="713" mass="80032">MERAFVTLCLMTVCCAEALAAASVICFEAKCQFRMELRRETTMSYRTPNGTLMVRMNGTQMQLIDNEFSSGRVGVGAFVDPNDVNSADGLVRDVFTINGKFPGPTFEVLKNAEVEVIVTNKLFTEATAVHFHGLYQAGTIWMDGVPGITQHAIISGQTFTYRFNAQPAGTHWYHSHYFNQRLDGLFGMFIVHEVAPVQPYFVLSVLDWYHVTANHFETTSPFTNNGPGHGFAHDTTRRQSHDGLQLSTVKYVSGLINGRGRNKYPTPLSDFKLVPEEENVFMMCHTGSEYGYEVSIDGHMLTVTAMGEDPIVPTQADFLLVSPGECYEFTVIAQRGSFWMRAKIFQDPRLADVPEVNAIVHTGVHREPQSAERNCTWEYNCTVFNCPFKGYAEEFHRECITIDQVRTKTEVLLQTEATPSVLFLNFGFGIGCSVNARQWVEPEKPMFCNDPLQYTHCPDDCSAVECRCPYTVNLTEGTPAILVLSSVVYHPDKHAAPHPIHLHGQVMEILQAGYPEYNHTTGHHTTPNQDVKCRDEVCSEPYWSAGEFPDFQNQVGPTKDTVVVPAYGYVIVRLRVLNPGYWAMHCHQETHLDEGMRLQVYVEGNIPEIPDPYVYEWLCIEPPAPNGSKFDGTSSNTYEHTPIPTFQPNGLASSSYDTATIVIMTVLIGIVFIFIVIVVRRCRRSDNNLLSFQNDLVNSGEDEELLPNCEASN</sequence>
<dbReference type="OMA" id="HGHHFYI"/>
<reference evidence="12" key="1">
    <citation type="submission" date="2012-12" db="EMBL/GenBank/DDBJ databases">
        <authorList>
            <person name="Hellsten U."/>
            <person name="Grimwood J."/>
            <person name="Chapman J.A."/>
            <person name="Shapiro H."/>
            <person name="Aerts A."/>
            <person name="Otillar R.P."/>
            <person name="Terry A.Y."/>
            <person name="Boore J.L."/>
            <person name="Simakov O."/>
            <person name="Marletaz F."/>
            <person name="Cho S.-J."/>
            <person name="Edsinger-Gonzales E."/>
            <person name="Havlak P."/>
            <person name="Kuo D.-H."/>
            <person name="Larsson T."/>
            <person name="Lv J."/>
            <person name="Arendt D."/>
            <person name="Savage R."/>
            <person name="Osoegawa K."/>
            <person name="de Jong P."/>
            <person name="Lindberg D.R."/>
            <person name="Seaver E.C."/>
            <person name="Weisblat D.A."/>
            <person name="Putnam N.H."/>
            <person name="Grigoriev I.V."/>
            <person name="Rokhsar D.S."/>
        </authorList>
    </citation>
    <scope>NUCLEOTIDE SEQUENCE</scope>
    <source>
        <strain evidence="12">I ESC-2004</strain>
    </source>
</reference>
<keyword evidence="5" id="KW-0812">Transmembrane</keyword>
<evidence type="ECO:0000313" key="12">
    <source>
        <dbReference type="Proteomes" id="UP000014760"/>
    </source>
</evidence>
<dbReference type="InterPro" id="IPR008972">
    <property type="entry name" value="Cupredoxin"/>
</dbReference>
<protein>
    <recommendedName>
        <fullName evidence="13">Plastocyanin-like domain-containing protein</fullName>
    </recommendedName>
</protein>
<keyword evidence="12" id="KW-1185">Reference proteome</keyword>
<evidence type="ECO:0000256" key="6">
    <source>
        <dbReference type="SAM" id="SignalP"/>
    </source>
</evidence>
<keyword evidence="2" id="KW-0479">Metal-binding</keyword>
<evidence type="ECO:0000256" key="3">
    <source>
        <dbReference type="ARBA" id="ARBA00023002"/>
    </source>
</evidence>
<dbReference type="GO" id="GO:0016491">
    <property type="term" value="F:oxidoreductase activity"/>
    <property type="evidence" value="ECO:0007669"/>
    <property type="project" value="UniProtKB-KW"/>
</dbReference>
<evidence type="ECO:0000313" key="11">
    <source>
        <dbReference type="EnsemblMetazoa" id="CapteP208606"/>
    </source>
</evidence>
<dbReference type="Gene3D" id="2.60.40.420">
    <property type="entry name" value="Cupredoxins - blue copper proteins"/>
    <property type="match status" value="3"/>
</dbReference>
<comment type="similarity">
    <text evidence="1">Belongs to the multicopper oxidase family.</text>
</comment>
<dbReference type="PANTHER" id="PTHR11709">
    <property type="entry name" value="MULTI-COPPER OXIDASE"/>
    <property type="match status" value="1"/>
</dbReference>
<evidence type="ECO:0000259" key="7">
    <source>
        <dbReference type="Pfam" id="PF00394"/>
    </source>
</evidence>
<evidence type="ECO:0000313" key="10">
    <source>
        <dbReference type="EMBL" id="ELU05995.1"/>
    </source>
</evidence>
<keyword evidence="5" id="KW-0472">Membrane</keyword>
<keyword evidence="4" id="KW-0186">Copper</keyword>
<accession>R7UIH6</accession>
<dbReference type="InterPro" id="IPR002355">
    <property type="entry name" value="Cu_oxidase_Cu_BS"/>
</dbReference>
<dbReference type="HOGENOM" id="CLU_006504_8_2_1"/>